<feature type="transmembrane region" description="Helical" evidence="1">
    <location>
        <begin position="203"/>
        <end position="221"/>
    </location>
</feature>
<evidence type="ECO:0000256" key="1">
    <source>
        <dbReference type="SAM" id="Phobius"/>
    </source>
</evidence>
<feature type="domain" description="Urease accessory protein UreH-like transmembrane" evidence="2">
    <location>
        <begin position="11"/>
        <end position="214"/>
    </location>
</feature>
<feature type="transmembrane region" description="Helical" evidence="1">
    <location>
        <begin position="168"/>
        <end position="191"/>
    </location>
</feature>
<keyword evidence="1" id="KW-0812">Transmembrane</keyword>
<proteinExistence type="predicted"/>
<evidence type="ECO:0000313" key="3">
    <source>
        <dbReference type="EMBL" id="QYO76003.1"/>
    </source>
</evidence>
<dbReference type="RefSeq" id="WP_220304496.1">
    <property type="nucleotide sequence ID" value="NZ_CP080590.1"/>
</dbReference>
<dbReference type="InterPro" id="IPR039447">
    <property type="entry name" value="UreH-like_TM_dom"/>
</dbReference>
<feature type="transmembrane region" description="Helical" evidence="1">
    <location>
        <begin position="136"/>
        <end position="156"/>
    </location>
</feature>
<organism evidence="3 4">
    <name type="scientific">Devosia salina</name>
    <dbReference type="NCBI Taxonomy" id="2860336"/>
    <lineage>
        <taxon>Bacteria</taxon>
        <taxon>Pseudomonadati</taxon>
        <taxon>Pseudomonadota</taxon>
        <taxon>Alphaproteobacteria</taxon>
        <taxon>Hyphomicrobiales</taxon>
        <taxon>Devosiaceae</taxon>
        <taxon>Devosia</taxon>
    </lineage>
</organism>
<dbReference type="Pfam" id="PF13386">
    <property type="entry name" value="DsbD_2"/>
    <property type="match status" value="1"/>
</dbReference>
<dbReference type="PANTHER" id="PTHR42208">
    <property type="entry name" value="HEAVY METAL TRANSPORTER-RELATED"/>
    <property type="match status" value="1"/>
</dbReference>
<accession>A0ABX8WB40</accession>
<feature type="transmembrane region" description="Helical" evidence="1">
    <location>
        <begin position="6"/>
        <end position="35"/>
    </location>
</feature>
<name>A0ABX8WB40_9HYPH</name>
<dbReference type="Proteomes" id="UP000825799">
    <property type="component" value="Chromosome"/>
</dbReference>
<keyword evidence="1" id="KW-1133">Transmembrane helix</keyword>
<protein>
    <submittedName>
        <fullName evidence="3">Sulfite exporter TauE/SafE family protein</fullName>
    </submittedName>
</protein>
<dbReference type="EMBL" id="CP080590">
    <property type="protein sequence ID" value="QYO76003.1"/>
    <property type="molecule type" value="Genomic_DNA"/>
</dbReference>
<evidence type="ECO:0000259" key="2">
    <source>
        <dbReference type="Pfam" id="PF13386"/>
    </source>
</evidence>
<feature type="transmembrane region" description="Helical" evidence="1">
    <location>
        <begin position="94"/>
        <end position="115"/>
    </location>
</feature>
<dbReference type="PANTHER" id="PTHR42208:SF1">
    <property type="entry name" value="HEAVY METAL TRANSPORTER"/>
    <property type="match status" value="1"/>
</dbReference>
<keyword evidence="4" id="KW-1185">Reference proteome</keyword>
<reference evidence="3 4" key="1">
    <citation type="submission" date="2021-08" db="EMBL/GenBank/DDBJ databases">
        <title>Devosia salina sp. nov., isolated from the South China Sea sediment.</title>
        <authorList>
            <person name="Zhou Z."/>
        </authorList>
    </citation>
    <scope>NUCLEOTIDE SEQUENCE [LARGE SCALE GENOMIC DNA]</scope>
    <source>
        <strain evidence="3 4">SCS-3</strain>
    </source>
</reference>
<gene>
    <name evidence="3" type="ORF">K1X15_15435</name>
</gene>
<feature type="transmembrane region" description="Helical" evidence="1">
    <location>
        <begin position="56"/>
        <end position="74"/>
    </location>
</feature>
<sequence>MIWQSLVWGVLMGAGAALHCAGMCGPIGCALLTVTDARQSVRPAWQRLAVMQIGRVLAYVALGLVFGAFGAGLIRQIDMSPVHMALQWMAAGVVIWMGLSTAGLVPSLAGFDRALAPMAGLTARVRFALSRGGPELDLVSGLVWGLTPCPLVYAAVFNSMVLGSVEMAMLMMLAFGLVTAVPVMASSLLLFGAGGRRKRPGHLAAGLMMAGMGVLAFLLTTPGSPLCIS</sequence>
<keyword evidence="1" id="KW-0472">Membrane</keyword>
<evidence type="ECO:0000313" key="4">
    <source>
        <dbReference type="Proteomes" id="UP000825799"/>
    </source>
</evidence>